<protein>
    <recommendedName>
        <fullName evidence="4">SGNH hydrolase-type esterase domain-containing protein</fullName>
    </recommendedName>
</protein>
<dbReference type="EMBL" id="QQNB01000001">
    <property type="protein sequence ID" value="RDE07207.1"/>
    <property type="molecule type" value="Genomic_DNA"/>
</dbReference>
<keyword evidence="3" id="KW-0732">Signal</keyword>
<dbReference type="GO" id="GO:0016788">
    <property type="term" value="F:hydrolase activity, acting on ester bonds"/>
    <property type="evidence" value="ECO:0007669"/>
    <property type="project" value="UniProtKB-ARBA"/>
</dbReference>
<evidence type="ECO:0000256" key="2">
    <source>
        <dbReference type="ARBA" id="ARBA00022801"/>
    </source>
</evidence>
<dbReference type="Gene3D" id="3.40.50.1110">
    <property type="entry name" value="SGNH hydrolase"/>
    <property type="match status" value="1"/>
</dbReference>
<feature type="signal peptide" evidence="3">
    <location>
        <begin position="1"/>
        <end position="20"/>
    </location>
</feature>
<dbReference type="RefSeq" id="WP_114686787.1">
    <property type="nucleotide sequence ID" value="NZ_QQNB01000001.1"/>
</dbReference>
<evidence type="ECO:0000313" key="5">
    <source>
        <dbReference type="EMBL" id="RDE07207.1"/>
    </source>
</evidence>
<evidence type="ECO:0000256" key="3">
    <source>
        <dbReference type="SAM" id="SignalP"/>
    </source>
</evidence>
<dbReference type="OrthoDB" id="191551at2"/>
<organism evidence="5 6">
    <name type="scientific">Sphingomonas aracearum</name>
    <dbReference type="NCBI Taxonomy" id="2283317"/>
    <lineage>
        <taxon>Bacteria</taxon>
        <taxon>Pseudomonadati</taxon>
        <taxon>Pseudomonadota</taxon>
        <taxon>Alphaproteobacteria</taxon>
        <taxon>Sphingomonadales</taxon>
        <taxon>Sphingomonadaceae</taxon>
        <taxon>Sphingomonas</taxon>
    </lineage>
</organism>
<dbReference type="InterPro" id="IPR036514">
    <property type="entry name" value="SGNH_hydro_sf"/>
</dbReference>
<name>A0A369VZX9_9SPHN</name>
<dbReference type="SUPFAM" id="SSF52266">
    <property type="entry name" value="SGNH hydrolase"/>
    <property type="match status" value="1"/>
</dbReference>
<sequence length="266" mass="28730">MRAKAWLCAALAVAAVPAIGAEAPPPLRLFIASDSTAQDYKADKYPQSGWGTMLRCALKPNVTVENRAIGGRSTNSFIREGRLDKIAADLRAGDTLLIQFGHNDQSIDKPERYTTVEQYLANLHRFLDVAKKAGARAVILTPVARRDFKDGVEQQTYPLYANAARAVARETRTPLIDLGKRSEAMVQALGEERAAAYYLHYEGAAGAPGFPNGVHDNTHFSELGARHVADLIAVDLKALKLPVSKYVTPHVPALTRTTPAGGPTCA</sequence>
<dbReference type="PANTHER" id="PTHR43695:SF1">
    <property type="entry name" value="RHAMNOGALACTURONAN ACETYLESTERASE"/>
    <property type="match status" value="1"/>
</dbReference>
<dbReference type="PANTHER" id="PTHR43695">
    <property type="entry name" value="PUTATIVE (AFU_ORTHOLOGUE AFUA_2G17250)-RELATED"/>
    <property type="match status" value="1"/>
</dbReference>
<comment type="similarity">
    <text evidence="1">Belongs to the 'GDSL' lipolytic enzyme family.</text>
</comment>
<comment type="caution">
    <text evidence="5">The sequence shown here is derived from an EMBL/GenBank/DDBJ whole genome shotgun (WGS) entry which is preliminary data.</text>
</comment>
<reference evidence="5 6" key="1">
    <citation type="submission" date="2018-07" db="EMBL/GenBank/DDBJ databases">
        <title>a novel species of Sphingomonas isolated from the rhizosphere soil of Araceae plant.</title>
        <authorList>
            <person name="Zhiyong W."/>
            <person name="Qinglan Z."/>
            <person name="Zhiwei F."/>
            <person name="Ding X."/>
            <person name="Gejiao W."/>
            <person name="Shixue Z."/>
        </authorList>
    </citation>
    <scope>NUCLEOTIDE SEQUENCE [LARGE SCALE GENOMIC DNA]</scope>
    <source>
        <strain evidence="5 6">WZY 27</strain>
    </source>
</reference>
<dbReference type="InterPro" id="IPR013830">
    <property type="entry name" value="SGNH_hydro"/>
</dbReference>
<dbReference type="Pfam" id="PF13472">
    <property type="entry name" value="Lipase_GDSL_2"/>
    <property type="match status" value="1"/>
</dbReference>
<proteinExistence type="inferred from homology"/>
<evidence type="ECO:0000259" key="4">
    <source>
        <dbReference type="Pfam" id="PF13472"/>
    </source>
</evidence>
<feature type="domain" description="SGNH hydrolase-type esterase" evidence="4">
    <location>
        <begin position="34"/>
        <end position="224"/>
    </location>
</feature>
<dbReference type="Proteomes" id="UP000253918">
    <property type="component" value="Unassembled WGS sequence"/>
</dbReference>
<dbReference type="CDD" id="cd01821">
    <property type="entry name" value="Rhamnogalacturan_acetylesterase_like"/>
    <property type="match status" value="1"/>
</dbReference>
<evidence type="ECO:0000256" key="1">
    <source>
        <dbReference type="ARBA" id="ARBA00008668"/>
    </source>
</evidence>
<accession>A0A369VZX9</accession>
<feature type="chain" id="PRO_5016629798" description="SGNH hydrolase-type esterase domain-containing protein" evidence="3">
    <location>
        <begin position="21"/>
        <end position="266"/>
    </location>
</feature>
<evidence type="ECO:0000313" key="6">
    <source>
        <dbReference type="Proteomes" id="UP000253918"/>
    </source>
</evidence>
<gene>
    <name evidence="5" type="ORF">DVW87_06100</name>
</gene>
<dbReference type="AlphaFoldDB" id="A0A369VZX9"/>
<keyword evidence="2" id="KW-0378">Hydrolase</keyword>
<keyword evidence="6" id="KW-1185">Reference proteome</keyword>
<dbReference type="InterPro" id="IPR037459">
    <property type="entry name" value="RhgT-like"/>
</dbReference>